<evidence type="ECO:0008006" key="3">
    <source>
        <dbReference type="Google" id="ProtNLM"/>
    </source>
</evidence>
<protein>
    <recommendedName>
        <fullName evidence="3">DUF5666 domain-containing protein</fullName>
    </recommendedName>
</protein>
<dbReference type="AlphaFoldDB" id="A0A1G2K970"/>
<accession>A0A1G2K970</accession>
<sequence length="156" mass="17687">MNLDFTQMNKLFGPITSKRVLKAIVCVVLLLLAFKAGEVVGFNKARFSYRWGENYHRNFGGPRNGFMRDFRRDIEGKDFISPHGTFGSIIKIDGNMLIVKGKDNTEKTVLLSERTSIKIFANTANPEELKVNDTLTIIGSPNEQGQIKAEFIRVFR</sequence>
<evidence type="ECO:0000313" key="2">
    <source>
        <dbReference type="Proteomes" id="UP000177152"/>
    </source>
</evidence>
<dbReference type="Proteomes" id="UP000177152">
    <property type="component" value="Unassembled WGS sequence"/>
</dbReference>
<dbReference type="EMBL" id="MHQC01000005">
    <property type="protein sequence ID" value="OGZ95773.1"/>
    <property type="molecule type" value="Genomic_DNA"/>
</dbReference>
<proteinExistence type="predicted"/>
<evidence type="ECO:0000313" key="1">
    <source>
        <dbReference type="EMBL" id="OGZ95773.1"/>
    </source>
</evidence>
<organism evidence="1 2">
    <name type="scientific">Candidatus Sungbacteria bacterium RIFCSPHIGHO2_01_FULL_47_32</name>
    <dbReference type="NCBI Taxonomy" id="1802264"/>
    <lineage>
        <taxon>Bacteria</taxon>
        <taxon>Candidatus Sungiibacteriota</taxon>
    </lineage>
</organism>
<gene>
    <name evidence="1" type="ORF">A2633_00570</name>
</gene>
<name>A0A1G2K970_9BACT</name>
<comment type="caution">
    <text evidence="1">The sequence shown here is derived from an EMBL/GenBank/DDBJ whole genome shotgun (WGS) entry which is preliminary data.</text>
</comment>
<reference evidence="1 2" key="1">
    <citation type="journal article" date="2016" name="Nat. Commun.">
        <title>Thousands of microbial genomes shed light on interconnected biogeochemical processes in an aquifer system.</title>
        <authorList>
            <person name="Anantharaman K."/>
            <person name="Brown C.T."/>
            <person name="Hug L.A."/>
            <person name="Sharon I."/>
            <person name="Castelle C.J."/>
            <person name="Probst A.J."/>
            <person name="Thomas B.C."/>
            <person name="Singh A."/>
            <person name="Wilkins M.J."/>
            <person name="Karaoz U."/>
            <person name="Brodie E.L."/>
            <person name="Williams K.H."/>
            <person name="Hubbard S.S."/>
            <person name="Banfield J.F."/>
        </authorList>
    </citation>
    <scope>NUCLEOTIDE SEQUENCE [LARGE SCALE GENOMIC DNA]</scope>
</reference>